<dbReference type="FunFam" id="3.40.50.620:FF:000116">
    <property type="entry name" value="Arginine--tRNA ligase"/>
    <property type="match status" value="1"/>
</dbReference>
<evidence type="ECO:0000313" key="14">
    <source>
        <dbReference type="EMBL" id="GIX64560.1"/>
    </source>
</evidence>
<evidence type="ECO:0000259" key="12">
    <source>
        <dbReference type="SMART" id="SM00836"/>
    </source>
</evidence>
<dbReference type="SMART" id="SM01016">
    <property type="entry name" value="Arg_tRNA_synt_N"/>
    <property type="match status" value="1"/>
</dbReference>
<evidence type="ECO:0000256" key="5">
    <source>
        <dbReference type="ARBA" id="ARBA00022840"/>
    </source>
</evidence>
<sequence length="1615" mass="177111">MARAMSLLVTLASLAAASVALAATENRGSGGVLNAMMPHLANSALSMLTGTAQQDLDTPHISLKVMPSKRIHLSPSEMNALLFSIKQEIHRKVGQGAGFGSRASQVNQLEEDLLEHRHENEMHLSAWALNQAPVYMPFRDNAGAVKKQHEPTLQLEVEKLKQKAAAANSAGKPPVMHSIVAQHVKDVIKNALHSCIGQQVIQEHLPSLSVVPANPKFGDFQWNDAIALYKAIGASLDVKSSKELAELVKGHISTPSFSAVNVSPQGFLTVTLSKEFVEGEIQNLCKNGVTVQQAPKGFRVAVDFSSPNIAKEMHVGHLRSTIIGESLCRILEFHGYEVLRINHLGDWGTHFGMLVEYMLEKHPDFLTNVPSISDFTQFYKEAKALTDADAEFKARSRKRVVMLQSGEEVSMKAWRLLCEISEREFAKIYKMLDIRIENCGESFYNDRIPHIVRELQEKNLVVESEGAQCFFTPVSEVPLMAIKSDGSYGYDSTDLACIKYRIQELRCKWLIYVTDIGQSDHFMKVFAAARMAGWSKLEDEEVRLDHLGFGMVQDASGNKFKTRSGDTVKLVTLLDEAVARATVELEARIKARLEEGDTEVDVNVPEVAKLLGYGAVKYFELRQTITNNYKFSFDHMLDPRGNTAIYLLYAYARICQIFHKAGVDPATLRPEALDLSHPAEVALAKSILRLPAVLNQIMADYLISKLADYLYTLSVDFSAFYKQCKVVGDPNEATRLLLCLATKTVMKRRLAVQGEVDLAQHEPRRALRGGLEVEAPAQPAHGAAAEAGHPRVLEQLHQRDQRRRLAAHAQERRDQQAHVALEARGPDAAQHVGHVLGELEGGLLELHVGGGGGPQEEPEVDVQDVALAGDEQVAVVPVLDLEQVAEQRVAGQRVDEVVHGAVELGAAARAELAQKVVLQSAPVGLADAVAAHAVLDEADDAAERVPVADDAVEHREAVAGGAQRAQAQVGNPELRRAGVVRAGVVRGQVAQRFRPHPHQGGERRGVGHHEERVQVDLQVVLAEDLDEEHLYLDDQGVLSHVVVHLVDVARLALGVQVEVKHVGGPGGRGEDAGGLGVQGTHGSGGDGIGLCLACCALAVFQALVKHVHVARLRDGGVDFANALAQRLQPSVGLHRRQLRRQVEQPAVHDDALQLLVQRHQPAGRAQHQIQERGRLPGDHRVPAAVDHAGEVVRHALAHQPFARGRRQQVPDPVAGVDRERLHELRGQQRNDAGVLGEQVARLGALHHVQLVGHHQVGQAVVEALVAQVVQQRIPVRPLDDRFDGVRHLDAVHVVLDCDQELQVDWEGHHRVHAVLPHSELRIVVNPDAVTPPPKQVRGVPQARRRRVGSAGPSVDVRDTHVIAVRLEEGGLYRGYVVSEQLHHQVDVARVEGRLGEQVEDSVHTAVNLHVVDQTPEAGPRERAPEDAALLPPLVEVLGHYLHHQPRVALNVAGALQQQQHQRDHPLYVLDIGQTAGQTGPLKVPGRHRARHDAAVDAKLHRRLAEQALTIQYPKHRVKATEYRGVVGALELGRPQDEQPLVQVAVHGGLEALQQRLAFIVGPELIHRVHDLDHLADVVCPEGAPLAKRRLERHVCREPVWSVPQNVCDEVGSCLQ</sequence>
<dbReference type="InterPro" id="IPR001278">
    <property type="entry name" value="Arg-tRNA-ligase"/>
</dbReference>
<organism evidence="14 15">
    <name type="scientific">Babesia caballi</name>
    <dbReference type="NCBI Taxonomy" id="5871"/>
    <lineage>
        <taxon>Eukaryota</taxon>
        <taxon>Sar</taxon>
        <taxon>Alveolata</taxon>
        <taxon>Apicomplexa</taxon>
        <taxon>Aconoidasida</taxon>
        <taxon>Piroplasmida</taxon>
        <taxon>Babesiidae</taxon>
        <taxon>Babesia</taxon>
    </lineage>
</organism>
<feature type="region of interest" description="Disordered" evidence="10">
    <location>
        <begin position="1327"/>
        <end position="1352"/>
    </location>
</feature>
<keyword evidence="15" id="KW-1185">Reference proteome</keyword>
<dbReference type="HAMAP" id="MF_00123">
    <property type="entry name" value="Arg_tRNA_synth"/>
    <property type="match status" value="1"/>
</dbReference>
<dbReference type="SMART" id="SM00836">
    <property type="entry name" value="DALR_1"/>
    <property type="match status" value="1"/>
</dbReference>
<evidence type="ECO:0000256" key="11">
    <source>
        <dbReference type="SAM" id="SignalP"/>
    </source>
</evidence>
<dbReference type="PANTHER" id="PTHR11956:SF5">
    <property type="entry name" value="ARGININE--TRNA LIGASE, CYTOPLASMIC"/>
    <property type="match status" value="1"/>
</dbReference>
<feature type="domain" description="DALR anticodon binding" evidence="12">
    <location>
        <begin position="647"/>
        <end position="746"/>
    </location>
</feature>
<reference evidence="14 15" key="1">
    <citation type="submission" date="2021-06" db="EMBL/GenBank/DDBJ databases">
        <title>Genome sequence of Babesia caballi.</title>
        <authorList>
            <person name="Yamagishi J."/>
            <person name="Kidaka T."/>
            <person name="Ochi A."/>
        </authorList>
    </citation>
    <scope>NUCLEOTIDE SEQUENCE [LARGE SCALE GENOMIC DNA]</scope>
    <source>
        <strain evidence="14">USDA-D6B2</strain>
    </source>
</reference>
<dbReference type="SUPFAM" id="SSF55190">
    <property type="entry name" value="Arginyl-tRNA synthetase (ArgRS), N-terminal 'additional' domain"/>
    <property type="match status" value="1"/>
</dbReference>
<dbReference type="InterPro" id="IPR009080">
    <property type="entry name" value="tRNAsynth_Ia_anticodon-bd"/>
</dbReference>
<dbReference type="RefSeq" id="XP_067716629.1">
    <property type="nucleotide sequence ID" value="XM_067860528.1"/>
</dbReference>
<keyword evidence="3" id="KW-0436">Ligase</keyword>
<comment type="caution">
    <text evidence="14">The sequence shown here is derived from an EMBL/GenBank/DDBJ whole genome shotgun (WGS) entry which is preliminary data.</text>
</comment>
<dbReference type="Gene3D" id="1.10.730.10">
    <property type="entry name" value="Isoleucyl-tRNA Synthetase, Domain 1"/>
    <property type="match status" value="1"/>
</dbReference>
<comment type="catalytic activity">
    <reaction evidence="9">
        <text>tRNA(Arg) + L-arginine + ATP = L-arginyl-tRNA(Arg) + AMP + diphosphate</text>
        <dbReference type="Rhea" id="RHEA:20301"/>
        <dbReference type="Rhea" id="RHEA-COMP:9658"/>
        <dbReference type="Rhea" id="RHEA-COMP:9673"/>
        <dbReference type="ChEBI" id="CHEBI:30616"/>
        <dbReference type="ChEBI" id="CHEBI:32682"/>
        <dbReference type="ChEBI" id="CHEBI:33019"/>
        <dbReference type="ChEBI" id="CHEBI:78442"/>
        <dbReference type="ChEBI" id="CHEBI:78513"/>
        <dbReference type="ChEBI" id="CHEBI:456215"/>
        <dbReference type="EC" id="6.1.1.19"/>
    </reaction>
</comment>
<dbReference type="EC" id="6.1.1.19" evidence="2"/>
<keyword evidence="6" id="KW-0648">Protein biosynthesis</keyword>
<evidence type="ECO:0000256" key="7">
    <source>
        <dbReference type="ARBA" id="ARBA00023146"/>
    </source>
</evidence>
<protein>
    <recommendedName>
        <fullName evidence="2">arginine--tRNA ligase</fullName>
        <ecNumber evidence="2">6.1.1.19</ecNumber>
    </recommendedName>
    <alternativeName>
        <fullName evidence="8">Arginyl-tRNA synthetase</fullName>
    </alternativeName>
</protein>
<dbReference type="InterPro" id="IPR014729">
    <property type="entry name" value="Rossmann-like_a/b/a_fold"/>
</dbReference>
<dbReference type="Proteomes" id="UP001497744">
    <property type="component" value="Unassembled WGS sequence"/>
</dbReference>
<dbReference type="EMBL" id="BPLF01000003">
    <property type="protein sequence ID" value="GIX64560.1"/>
    <property type="molecule type" value="Genomic_DNA"/>
</dbReference>
<keyword evidence="7" id="KW-0030">Aminoacyl-tRNA synthetase</keyword>
<gene>
    <name evidence="14" type="ORF">BcabD6B2_39950</name>
</gene>
<evidence type="ECO:0000259" key="13">
    <source>
        <dbReference type="SMART" id="SM01016"/>
    </source>
</evidence>
<feature type="signal peptide" evidence="11">
    <location>
        <begin position="1"/>
        <end position="22"/>
    </location>
</feature>
<dbReference type="GO" id="GO:0006420">
    <property type="term" value="P:arginyl-tRNA aminoacylation"/>
    <property type="evidence" value="ECO:0007669"/>
    <property type="project" value="InterPro"/>
</dbReference>
<dbReference type="SUPFAM" id="SSF52374">
    <property type="entry name" value="Nucleotidylyl transferase"/>
    <property type="match status" value="1"/>
</dbReference>
<evidence type="ECO:0000256" key="1">
    <source>
        <dbReference type="ARBA" id="ARBA00005594"/>
    </source>
</evidence>
<evidence type="ECO:0000256" key="8">
    <source>
        <dbReference type="ARBA" id="ARBA00033033"/>
    </source>
</evidence>
<dbReference type="GO" id="GO:0005737">
    <property type="term" value="C:cytoplasm"/>
    <property type="evidence" value="ECO:0007669"/>
    <property type="project" value="InterPro"/>
</dbReference>
<evidence type="ECO:0000256" key="10">
    <source>
        <dbReference type="SAM" id="MobiDB-lite"/>
    </source>
</evidence>
<dbReference type="SUPFAM" id="SSF47323">
    <property type="entry name" value="Anticodon-binding domain of a subclass of class I aminoacyl-tRNA synthetases"/>
    <property type="match status" value="1"/>
</dbReference>
<evidence type="ECO:0000313" key="15">
    <source>
        <dbReference type="Proteomes" id="UP001497744"/>
    </source>
</evidence>
<evidence type="ECO:0000256" key="4">
    <source>
        <dbReference type="ARBA" id="ARBA00022741"/>
    </source>
</evidence>
<feature type="chain" id="PRO_5043315801" description="arginine--tRNA ligase" evidence="11">
    <location>
        <begin position="23"/>
        <end position="1615"/>
    </location>
</feature>
<dbReference type="PROSITE" id="PS00178">
    <property type="entry name" value="AA_TRNA_LIGASE_I"/>
    <property type="match status" value="1"/>
</dbReference>
<dbReference type="Gene3D" id="3.30.1360.70">
    <property type="entry name" value="Arginyl tRNA synthetase N-terminal domain"/>
    <property type="match status" value="1"/>
</dbReference>
<dbReference type="InterPro" id="IPR005148">
    <property type="entry name" value="Arg-tRNA-synth_N"/>
</dbReference>
<name>A0AAV4LY92_BABCB</name>
<keyword evidence="5" id="KW-0067">ATP-binding</keyword>
<dbReference type="Pfam" id="PF00750">
    <property type="entry name" value="tRNA-synt_1d"/>
    <property type="match status" value="1"/>
</dbReference>
<dbReference type="PANTHER" id="PTHR11956">
    <property type="entry name" value="ARGINYL-TRNA SYNTHETASE"/>
    <property type="match status" value="1"/>
</dbReference>
<evidence type="ECO:0000256" key="2">
    <source>
        <dbReference type="ARBA" id="ARBA00012837"/>
    </source>
</evidence>
<comment type="similarity">
    <text evidence="1">Belongs to the class-I aminoacyl-tRNA synthetase family.</text>
</comment>
<dbReference type="PRINTS" id="PR01038">
    <property type="entry name" value="TRNASYNTHARG"/>
</dbReference>
<evidence type="ECO:0000256" key="3">
    <source>
        <dbReference type="ARBA" id="ARBA00022598"/>
    </source>
</evidence>
<dbReference type="InterPro" id="IPR036695">
    <property type="entry name" value="Arg-tRNA-synth_N_sf"/>
</dbReference>
<dbReference type="GO" id="GO:0004814">
    <property type="term" value="F:arginine-tRNA ligase activity"/>
    <property type="evidence" value="ECO:0007669"/>
    <property type="project" value="UniProtKB-EC"/>
</dbReference>
<dbReference type="InterPro" id="IPR035684">
    <property type="entry name" value="ArgRS_core"/>
</dbReference>
<keyword evidence="4" id="KW-0547">Nucleotide-binding</keyword>
<proteinExistence type="inferred from homology"/>
<dbReference type="InterPro" id="IPR008909">
    <property type="entry name" value="DALR_anticod-bd"/>
</dbReference>
<accession>A0AAV4LY92</accession>
<dbReference type="Pfam" id="PF03485">
    <property type="entry name" value="Arg_tRNA_synt_N"/>
    <property type="match status" value="1"/>
</dbReference>
<dbReference type="InterPro" id="IPR001412">
    <property type="entry name" value="aa-tRNA-synth_I_CS"/>
</dbReference>
<dbReference type="Pfam" id="PF05746">
    <property type="entry name" value="DALR_1"/>
    <property type="match status" value="1"/>
</dbReference>
<keyword evidence="11" id="KW-0732">Signal</keyword>
<dbReference type="GO" id="GO:0005524">
    <property type="term" value="F:ATP binding"/>
    <property type="evidence" value="ECO:0007669"/>
    <property type="project" value="UniProtKB-KW"/>
</dbReference>
<feature type="domain" description="Arginyl tRNA synthetase N-terminal" evidence="13">
    <location>
        <begin position="182"/>
        <end position="272"/>
    </location>
</feature>
<dbReference type="CDD" id="cd00671">
    <property type="entry name" value="ArgRS_core"/>
    <property type="match status" value="1"/>
</dbReference>
<dbReference type="GeneID" id="94196041"/>
<evidence type="ECO:0000256" key="6">
    <source>
        <dbReference type="ARBA" id="ARBA00022917"/>
    </source>
</evidence>
<evidence type="ECO:0000256" key="9">
    <source>
        <dbReference type="ARBA" id="ARBA00049339"/>
    </source>
</evidence>
<dbReference type="Gene3D" id="3.40.50.620">
    <property type="entry name" value="HUPs"/>
    <property type="match status" value="1"/>
</dbReference>
<dbReference type="NCBIfam" id="TIGR00456">
    <property type="entry name" value="argS"/>
    <property type="match status" value="1"/>
</dbReference>